<dbReference type="PANTHER" id="PTHR43316:SF3">
    <property type="entry name" value="HALOACID DEHALOGENASE, TYPE II (AFU_ORTHOLOGUE AFUA_2G07750)-RELATED"/>
    <property type="match status" value="1"/>
</dbReference>
<organism evidence="2 3">
    <name type="scientific">Meinhardsimonia xiamenensis</name>
    <dbReference type="NCBI Taxonomy" id="990712"/>
    <lineage>
        <taxon>Bacteria</taxon>
        <taxon>Pseudomonadati</taxon>
        <taxon>Pseudomonadota</taxon>
        <taxon>Alphaproteobacteria</taxon>
        <taxon>Rhodobacterales</taxon>
        <taxon>Paracoccaceae</taxon>
        <taxon>Meinhardsimonia</taxon>
    </lineage>
</organism>
<keyword evidence="3" id="KW-1185">Reference proteome</keyword>
<evidence type="ECO:0000313" key="2">
    <source>
        <dbReference type="EMBL" id="SDL02662.1"/>
    </source>
</evidence>
<dbReference type="AlphaFoldDB" id="A0A1G9GPZ0"/>
<dbReference type="Pfam" id="PF00702">
    <property type="entry name" value="Hydrolase"/>
    <property type="match status" value="1"/>
</dbReference>
<reference evidence="3" key="1">
    <citation type="submission" date="2016-10" db="EMBL/GenBank/DDBJ databases">
        <authorList>
            <person name="Varghese N."/>
            <person name="Submissions S."/>
        </authorList>
    </citation>
    <scope>NUCLEOTIDE SEQUENCE [LARGE SCALE GENOMIC DNA]</scope>
    <source>
        <strain evidence="3">CGMCC 1.10789</strain>
    </source>
</reference>
<dbReference type="RefSeq" id="WP_092501173.1">
    <property type="nucleotide sequence ID" value="NZ_FNFV01000008.1"/>
</dbReference>
<dbReference type="PANTHER" id="PTHR43316">
    <property type="entry name" value="HYDROLASE, HALOACID DELAHOGENASE-RELATED"/>
    <property type="match status" value="1"/>
</dbReference>
<evidence type="ECO:0000256" key="1">
    <source>
        <dbReference type="ARBA" id="ARBA00022801"/>
    </source>
</evidence>
<dbReference type="OrthoDB" id="9785638at2"/>
<dbReference type="InterPro" id="IPR036412">
    <property type="entry name" value="HAD-like_sf"/>
</dbReference>
<dbReference type="EMBL" id="FNFV01000008">
    <property type="protein sequence ID" value="SDL02662.1"/>
    <property type="molecule type" value="Genomic_DNA"/>
</dbReference>
<gene>
    <name evidence="2" type="ORF">SAMN05216257_10850</name>
</gene>
<dbReference type="InterPro" id="IPR006439">
    <property type="entry name" value="HAD-SF_hydro_IA"/>
</dbReference>
<proteinExistence type="predicted"/>
<dbReference type="NCBIfam" id="TIGR01428">
    <property type="entry name" value="HAD_type_II"/>
    <property type="match status" value="1"/>
</dbReference>
<dbReference type="InterPro" id="IPR051540">
    <property type="entry name" value="S-2-haloacid_dehalogenase"/>
</dbReference>
<dbReference type="SFLD" id="SFLDS00003">
    <property type="entry name" value="Haloacid_Dehalogenase"/>
    <property type="match status" value="1"/>
</dbReference>
<accession>A0A1G9GPZ0</accession>
<protein>
    <submittedName>
        <fullName evidence="2">2-haloacid dehalogenase</fullName>
    </submittedName>
</protein>
<dbReference type="NCBIfam" id="TIGR01493">
    <property type="entry name" value="HAD-SF-IA-v2"/>
    <property type="match status" value="1"/>
</dbReference>
<dbReference type="Gene3D" id="3.40.50.1000">
    <property type="entry name" value="HAD superfamily/HAD-like"/>
    <property type="match status" value="2"/>
</dbReference>
<dbReference type="CDD" id="cd02588">
    <property type="entry name" value="HAD_L2-DEX"/>
    <property type="match status" value="1"/>
</dbReference>
<sequence>MGKIEALFFDVFGTVVDWRSSVARALEAALGPRGVSADWAAMADAWRARYQPAMEEVRAGRRPFVVLDVLHRENLEAVLAEFGVGGLSAAELDALTRAWHRLDPWPDSAGGLAALRRARIVAAMSNGNIALMVNLSRHGGLVWDAILGAELAQAYKPDPLCYLRGVEALGLQPAQCMMVAAHNDDLRAARALGLATAFVRRPTEHGPRQTTDLEPAAAWDVVCDSLTELADRLS</sequence>
<dbReference type="InterPro" id="IPR006328">
    <property type="entry name" value="2-HAD"/>
</dbReference>
<dbReference type="STRING" id="990712.SAMN05216257_10850"/>
<keyword evidence="1" id="KW-0378">Hydrolase</keyword>
<dbReference type="SFLD" id="SFLDG01129">
    <property type="entry name" value="C1.5:_HAD__Beta-PGM__Phosphata"/>
    <property type="match status" value="1"/>
</dbReference>
<name>A0A1G9GPZ0_9RHOB</name>
<dbReference type="PRINTS" id="PR00413">
    <property type="entry name" value="HADHALOGNASE"/>
</dbReference>
<dbReference type="SUPFAM" id="SSF56784">
    <property type="entry name" value="HAD-like"/>
    <property type="match status" value="1"/>
</dbReference>
<evidence type="ECO:0000313" key="3">
    <source>
        <dbReference type="Proteomes" id="UP000199328"/>
    </source>
</evidence>
<dbReference type="Proteomes" id="UP000199328">
    <property type="component" value="Unassembled WGS sequence"/>
</dbReference>
<dbReference type="InterPro" id="IPR023214">
    <property type="entry name" value="HAD_sf"/>
</dbReference>
<dbReference type="GO" id="GO:0019120">
    <property type="term" value="F:hydrolase activity, acting on acid halide bonds, in C-halide compounds"/>
    <property type="evidence" value="ECO:0007669"/>
    <property type="project" value="InterPro"/>
</dbReference>